<dbReference type="EMBL" id="VULZ01000001">
    <property type="protein sequence ID" value="MSS13560.1"/>
    <property type="molecule type" value="Genomic_DNA"/>
</dbReference>
<name>A0A6L5WZZ7_9FIRM</name>
<evidence type="ECO:0000256" key="8">
    <source>
        <dbReference type="ARBA" id="ARBA00038436"/>
    </source>
</evidence>
<evidence type="ECO:0000256" key="2">
    <source>
        <dbReference type="ARBA" id="ARBA00022448"/>
    </source>
</evidence>
<dbReference type="RefSeq" id="WP_154521609.1">
    <property type="nucleotide sequence ID" value="NZ_VULZ01000001.1"/>
</dbReference>
<accession>A0A6L5WZZ7</accession>
<feature type="domain" description="Tripartite ATP-independent periplasmic transporters DctQ component" evidence="10">
    <location>
        <begin position="29"/>
        <end position="157"/>
    </location>
</feature>
<comment type="similarity">
    <text evidence="8">Belongs to the TRAP transporter small permease family.</text>
</comment>
<dbReference type="GO" id="GO:0015740">
    <property type="term" value="P:C4-dicarboxylate transport"/>
    <property type="evidence" value="ECO:0007669"/>
    <property type="project" value="TreeGrafter"/>
</dbReference>
<dbReference type="AlphaFoldDB" id="A0A6L5WZZ7"/>
<feature type="transmembrane region" description="Helical" evidence="9">
    <location>
        <begin position="21"/>
        <end position="43"/>
    </location>
</feature>
<evidence type="ECO:0000256" key="3">
    <source>
        <dbReference type="ARBA" id="ARBA00022475"/>
    </source>
</evidence>
<gene>
    <name evidence="11" type="ORF">FYJ35_00585</name>
</gene>
<comment type="subcellular location">
    <subcellularLocation>
        <location evidence="1">Cell inner membrane</location>
        <topology evidence="1">Multi-pass membrane protein</topology>
    </subcellularLocation>
</comment>
<dbReference type="PANTHER" id="PTHR35011">
    <property type="entry name" value="2,3-DIKETO-L-GULONATE TRAP TRANSPORTER SMALL PERMEASE PROTEIN YIAM"/>
    <property type="match status" value="1"/>
</dbReference>
<keyword evidence="5 9" id="KW-0812">Transmembrane</keyword>
<keyword evidence="2" id="KW-0813">Transport</keyword>
<evidence type="ECO:0000313" key="11">
    <source>
        <dbReference type="EMBL" id="MSS13560.1"/>
    </source>
</evidence>
<keyword evidence="3" id="KW-1003">Cell membrane</keyword>
<feature type="transmembrane region" description="Helical" evidence="9">
    <location>
        <begin position="94"/>
        <end position="112"/>
    </location>
</feature>
<reference evidence="11 12" key="1">
    <citation type="submission" date="2019-08" db="EMBL/GenBank/DDBJ databases">
        <title>In-depth cultivation of the pig gut microbiome towards novel bacterial diversity and tailored functional studies.</title>
        <authorList>
            <person name="Wylensek D."/>
            <person name="Hitch T.C.A."/>
            <person name="Clavel T."/>
        </authorList>
    </citation>
    <scope>NUCLEOTIDE SEQUENCE [LARGE SCALE GENOMIC DNA]</scope>
    <source>
        <strain evidence="11 12">Oil+RF-744-WCA-WT-11</strain>
    </source>
</reference>
<keyword evidence="7 9" id="KW-0472">Membrane</keyword>
<protein>
    <submittedName>
        <fullName evidence="11">TRAP transporter small permease</fullName>
    </submittedName>
</protein>
<evidence type="ECO:0000256" key="6">
    <source>
        <dbReference type="ARBA" id="ARBA00022989"/>
    </source>
</evidence>
<keyword evidence="4" id="KW-0997">Cell inner membrane</keyword>
<evidence type="ECO:0000256" key="4">
    <source>
        <dbReference type="ARBA" id="ARBA00022519"/>
    </source>
</evidence>
<evidence type="ECO:0000256" key="9">
    <source>
        <dbReference type="SAM" id="Phobius"/>
    </source>
</evidence>
<evidence type="ECO:0000256" key="5">
    <source>
        <dbReference type="ARBA" id="ARBA00022692"/>
    </source>
</evidence>
<keyword evidence="6 9" id="KW-1133">Transmembrane helix</keyword>
<dbReference type="Pfam" id="PF04290">
    <property type="entry name" value="DctQ"/>
    <property type="match status" value="1"/>
</dbReference>
<dbReference type="PANTHER" id="PTHR35011:SF2">
    <property type="entry name" value="2,3-DIKETO-L-GULONATE TRAP TRANSPORTER SMALL PERMEASE PROTEIN YIAM"/>
    <property type="match status" value="1"/>
</dbReference>
<comment type="caution">
    <text evidence="11">The sequence shown here is derived from an EMBL/GenBank/DDBJ whole genome shotgun (WGS) entry which is preliminary data.</text>
</comment>
<sequence length="180" mass="19700">MGFVRGVHKLSDVLDKAMEAVIVFMLLAMVAVTGAQVVCRIANHALSWSEELTRYLLIWSSMLGAGCVYKHGGHISIEVLQNAMPQPVQKGMKIAVQVLCMVLFAMIVVYGIQYYQRQGGQVSAAMKVPMRYVYLAIPIGCGTMFVHALDALLGLLTGRDEAADRQAAQPDTEAKKEVQE</sequence>
<dbReference type="GO" id="GO:0022857">
    <property type="term" value="F:transmembrane transporter activity"/>
    <property type="evidence" value="ECO:0007669"/>
    <property type="project" value="TreeGrafter"/>
</dbReference>
<dbReference type="Proteomes" id="UP000481852">
    <property type="component" value="Unassembled WGS sequence"/>
</dbReference>
<dbReference type="InterPro" id="IPR055348">
    <property type="entry name" value="DctQ"/>
</dbReference>
<evidence type="ECO:0000256" key="7">
    <source>
        <dbReference type="ARBA" id="ARBA00023136"/>
    </source>
</evidence>
<feature type="transmembrane region" description="Helical" evidence="9">
    <location>
        <begin position="55"/>
        <end position="73"/>
    </location>
</feature>
<dbReference type="InterPro" id="IPR007387">
    <property type="entry name" value="TRAP_DctQ"/>
</dbReference>
<organism evidence="11 12">
    <name type="scientific">Porcincola intestinalis</name>
    <dbReference type="NCBI Taxonomy" id="2606632"/>
    <lineage>
        <taxon>Bacteria</taxon>
        <taxon>Bacillati</taxon>
        <taxon>Bacillota</taxon>
        <taxon>Clostridia</taxon>
        <taxon>Lachnospirales</taxon>
        <taxon>Lachnospiraceae</taxon>
        <taxon>Porcincola</taxon>
    </lineage>
</organism>
<feature type="transmembrane region" description="Helical" evidence="9">
    <location>
        <begin position="132"/>
        <end position="156"/>
    </location>
</feature>
<keyword evidence="12" id="KW-1185">Reference proteome</keyword>
<evidence type="ECO:0000256" key="1">
    <source>
        <dbReference type="ARBA" id="ARBA00004429"/>
    </source>
</evidence>
<dbReference type="GO" id="GO:0005886">
    <property type="term" value="C:plasma membrane"/>
    <property type="evidence" value="ECO:0007669"/>
    <property type="project" value="UniProtKB-SubCell"/>
</dbReference>
<evidence type="ECO:0000313" key="12">
    <source>
        <dbReference type="Proteomes" id="UP000481852"/>
    </source>
</evidence>
<evidence type="ECO:0000259" key="10">
    <source>
        <dbReference type="Pfam" id="PF04290"/>
    </source>
</evidence>
<proteinExistence type="inferred from homology"/>